<dbReference type="EMBL" id="SNXS01000020">
    <property type="protein sequence ID" value="TDP58904.1"/>
    <property type="molecule type" value="Genomic_DNA"/>
</dbReference>
<reference evidence="1 2" key="1">
    <citation type="submission" date="2019-03" db="EMBL/GenBank/DDBJ databases">
        <title>Genomic Encyclopedia of Type Strains, Phase IV (KMG-IV): sequencing the most valuable type-strain genomes for metagenomic binning, comparative biology and taxonomic classification.</title>
        <authorList>
            <person name="Goeker M."/>
        </authorList>
    </citation>
    <scope>NUCLEOTIDE SEQUENCE [LARGE SCALE GENOMIC DNA]</scope>
    <source>
        <strain evidence="1 2">DSM 16998</strain>
    </source>
</reference>
<dbReference type="InParanoid" id="A0A4R6Q8K1"/>
<evidence type="ECO:0000313" key="1">
    <source>
        <dbReference type="EMBL" id="TDP58904.1"/>
    </source>
</evidence>
<protein>
    <submittedName>
        <fullName evidence="1">Uncharacterized protein</fullName>
    </submittedName>
</protein>
<keyword evidence="2" id="KW-1185">Reference proteome</keyword>
<sequence length="58" mass="6361">MNHPSLIRRLIAWQALALVIAWMVLASLMTWQALQRGESQLDARLQQFGSALAEAAGG</sequence>
<organism evidence="1 2">
    <name type="scientific">Roseateles toxinivorans</name>
    <dbReference type="NCBI Taxonomy" id="270368"/>
    <lineage>
        <taxon>Bacteria</taxon>
        <taxon>Pseudomonadati</taxon>
        <taxon>Pseudomonadota</taxon>
        <taxon>Betaproteobacteria</taxon>
        <taxon>Burkholderiales</taxon>
        <taxon>Sphaerotilaceae</taxon>
        <taxon>Roseateles</taxon>
    </lineage>
</organism>
<dbReference type="Proteomes" id="UP000295361">
    <property type="component" value="Unassembled WGS sequence"/>
</dbReference>
<name>A0A4R6Q8K1_9BURK</name>
<dbReference type="AlphaFoldDB" id="A0A4R6Q8K1"/>
<accession>A0A4R6Q8K1</accession>
<evidence type="ECO:0000313" key="2">
    <source>
        <dbReference type="Proteomes" id="UP000295361"/>
    </source>
</evidence>
<proteinExistence type="predicted"/>
<comment type="caution">
    <text evidence="1">The sequence shown here is derived from an EMBL/GenBank/DDBJ whole genome shotgun (WGS) entry which is preliminary data.</text>
</comment>
<dbReference type="RefSeq" id="WP_166652233.1">
    <property type="nucleotide sequence ID" value="NZ_SNXS01000020.1"/>
</dbReference>
<gene>
    <name evidence="1" type="ORF">DES47_1202</name>
</gene>